<sequence length="196" mass="22113">MACTNLKLDKVAVRKMMSQRRNDLNAEEIIELSRKIEGNLFSCEDFLSRQHILYYLSFGKEVSTDAMIVRSLLLHKKVYVPRIKKNGKEMEICEIKSLETDFELNNFGIREPSGTCIHIVSPNKIDVVVTPGLAFDCSGGRIGSGGGYFDKLFEDLPDNSLSIGIAYSFQILDSLHQDSWDKKVQKVITEEGMLKG</sequence>
<dbReference type="NCBIfam" id="TIGR02727">
    <property type="entry name" value="MTHFS_bact"/>
    <property type="match status" value="1"/>
</dbReference>
<dbReference type="InterPro" id="IPR024185">
    <property type="entry name" value="FTHF_cligase-like_sf"/>
</dbReference>
<protein>
    <recommendedName>
        <fullName evidence="5">5-formyltetrahydrofolate cyclo-ligase</fullName>
    </recommendedName>
</protein>
<dbReference type="GO" id="GO:0005524">
    <property type="term" value="F:ATP binding"/>
    <property type="evidence" value="ECO:0007669"/>
    <property type="project" value="UniProtKB-KW"/>
</dbReference>
<proteinExistence type="inferred from homology"/>
<evidence type="ECO:0000256" key="1">
    <source>
        <dbReference type="ARBA" id="ARBA00010638"/>
    </source>
</evidence>
<keyword evidence="3" id="KW-0067">ATP-binding</keyword>
<evidence type="ECO:0000313" key="4">
    <source>
        <dbReference type="EMBL" id="SVA11329.1"/>
    </source>
</evidence>
<dbReference type="PANTHER" id="PTHR23407">
    <property type="entry name" value="ATPASE INHIBITOR/5-FORMYLTETRAHYDROFOLATE CYCLO-LIGASE"/>
    <property type="match status" value="1"/>
</dbReference>
<dbReference type="InterPro" id="IPR037171">
    <property type="entry name" value="NagB/RpiA_transferase-like"/>
</dbReference>
<dbReference type="PIRSF" id="PIRSF006806">
    <property type="entry name" value="FTHF_cligase"/>
    <property type="match status" value="1"/>
</dbReference>
<dbReference type="AlphaFoldDB" id="A0A381T6G7"/>
<dbReference type="InterPro" id="IPR002698">
    <property type="entry name" value="FTHF_cligase"/>
</dbReference>
<dbReference type="Pfam" id="PF01812">
    <property type="entry name" value="5-FTHF_cyc-lig"/>
    <property type="match status" value="1"/>
</dbReference>
<dbReference type="Gene3D" id="3.40.50.10420">
    <property type="entry name" value="NagB/RpiA/CoA transferase-like"/>
    <property type="match status" value="1"/>
</dbReference>
<dbReference type="GO" id="GO:0035999">
    <property type="term" value="P:tetrahydrofolate interconversion"/>
    <property type="evidence" value="ECO:0007669"/>
    <property type="project" value="TreeGrafter"/>
</dbReference>
<dbReference type="PANTHER" id="PTHR23407:SF1">
    <property type="entry name" value="5-FORMYLTETRAHYDROFOLATE CYCLO-LIGASE"/>
    <property type="match status" value="1"/>
</dbReference>
<evidence type="ECO:0000256" key="3">
    <source>
        <dbReference type="ARBA" id="ARBA00022840"/>
    </source>
</evidence>
<organism evidence="4">
    <name type="scientific">marine metagenome</name>
    <dbReference type="NCBI Taxonomy" id="408172"/>
    <lineage>
        <taxon>unclassified sequences</taxon>
        <taxon>metagenomes</taxon>
        <taxon>ecological metagenomes</taxon>
    </lineage>
</organism>
<gene>
    <name evidence="4" type="ORF">METZ01_LOCUS64183</name>
</gene>
<dbReference type="SUPFAM" id="SSF100950">
    <property type="entry name" value="NagB/RpiA/CoA transferase-like"/>
    <property type="match status" value="1"/>
</dbReference>
<comment type="similarity">
    <text evidence="1">Belongs to the 5-formyltetrahydrofolate cyclo-ligase family.</text>
</comment>
<accession>A0A381T6G7</accession>
<dbReference type="EMBL" id="UINC01004043">
    <property type="protein sequence ID" value="SVA11329.1"/>
    <property type="molecule type" value="Genomic_DNA"/>
</dbReference>
<keyword evidence="2" id="KW-0547">Nucleotide-binding</keyword>
<evidence type="ECO:0008006" key="5">
    <source>
        <dbReference type="Google" id="ProtNLM"/>
    </source>
</evidence>
<evidence type="ECO:0000256" key="2">
    <source>
        <dbReference type="ARBA" id="ARBA00022741"/>
    </source>
</evidence>
<dbReference type="GO" id="GO:0009396">
    <property type="term" value="P:folic acid-containing compound biosynthetic process"/>
    <property type="evidence" value="ECO:0007669"/>
    <property type="project" value="TreeGrafter"/>
</dbReference>
<name>A0A381T6G7_9ZZZZ</name>
<reference evidence="4" key="1">
    <citation type="submission" date="2018-05" db="EMBL/GenBank/DDBJ databases">
        <authorList>
            <person name="Lanie J.A."/>
            <person name="Ng W.-L."/>
            <person name="Kazmierczak K.M."/>
            <person name="Andrzejewski T.M."/>
            <person name="Davidsen T.M."/>
            <person name="Wayne K.J."/>
            <person name="Tettelin H."/>
            <person name="Glass J.I."/>
            <person name="Rusch D."/>
            <person name="Podicherti R."/>
            <person name="Tsui H.-C.T."/>
            <person name="Winkler M.E."/>
        </authorList>
    </citation>
    <scope>NUCLEOTIDE SEQUENCE</scope>
</reference>
<dbReference type="GO" id="GO:0030272">
    <property type="term" value="F:5-formyltetrahydrofolate cyclo-ligase activity"/>
    <property type="evidence" value="ECO:0007669"/>
    <property type="project" value="TreeGrafter"/>
</dbReference>